<sequence>MRRDTFKKIGFLGEFSIDIGEDESGSLFIYEVNSKPMQFDEEEIETNRLLHLKIFSLN</sequence>
<dbReference type="InterPro" id="IPR026838">
    <property type="entry name" value="YheC/D"/>
</dbReference>
<gene>
    <name evidence="1" type="ORF">KEH51_21385</name>
</gene>
<dbReference type="EMBL" id="JAGTPW010000046">
    <property type="protein sequence ID" value="MBR8645638.1"/>
    <property type="molecule type" value="Genomic_DNA"/>
</dbReference>
<comment type="caution">
    <text evidence="1">The sequence shown here is derived from an EMBL/GenBank/DDBJ whole genome shotgun (WGS) entry which is preliminary data.</text>
</comment>
<name>A0A941FJ04_9BACI</name>
<dbReference type="Proteomes" id="UP000680045">
    <property type="component" value="Unassembled WGS sequence"/>
</dbReference>
<evidence type="ECO:0000313" key="2">
    <source>
        <dbReference type="Proteomes" id="UP000680045"/>
    </source>
</evidence>
<protein>
    <recommendedName>
        <fullName evidence="3">ATP-grasp domain-containing protein</fullName>
    </recommendedName>
</protein>
<proteinExistence type="predicted"/>
<organism evidence="1 2">
    <name type="scientific">Peribacillus frigoritolerans</name>
    <dbReference type="NCBI Taxonomy" id="450367"/>
    <lineage>
        <taxon>Bacteria</taxon>
        <taxon>Bacillati</taxon>
        <taxon>Bacillota</taxon>
        <taxon>Bacilli</taxon>
        <taxon>Bacillales</taxon>
        <taxon>Bacillaceae</taxon>
        <taxon>Peribacillus</taxon>
    </lineage>
</organism>
<dbReference type="AlphaFoldDB" id="A0A941FJ04"/>
<evidence type="ECO:0008006" key="3">
    <source>
        <dbReference type="Google" id="ProtNLM"/>
    </source>
</evidence>
<accession>A0A941FJ04</accession>
<reference evidence="1" key="1">
    <citation type="submission" date="2021-04" db="EMBL/GenBank/DDBJ databases">
        <title>Whole genome sequencing of Enterococci isolates from hospitalized patients.</title>
        <authorList>
            <person name="Ogoti B.M."/>
            <person name="Onyambu F.G."/>
        </authorList>
    </citation>
    <scope>NUCLEOTIDE SEQUENCE</scope>
    <source>
        <strain evidence="1">242</strain>
    </source>
</reference>
<dbReference type="Pfam" id="PF14398">
    <property type="entry name" value="ATPgrasp_YheCD"/>
    <property type="match status" value="1"/>
</dbReference>
<evidence type="ECO:0000313" key="1">
    <source>
        <dbReference type="EMBL" id="MBR8645638.1"/>
    </source>
</evidence>